<name>A0A146K458_9EUKA</name>
<organism evidence="2">
    <name type="scientific">Trepomonas sp. PC1</name>
    <dbReference type="NCBI Taxonomy" id="1076344"/>
    <lineage>
        <taxon>Eukaryota</taxon>
        <taxon>Metamonada</taxon>
        <taxon>Diplomonadida</taxon>
        <taxon>Hexamitidae</taxon>
        <taxon>Hexamitinae</taxon>
        <taxon>Trepomonas</taxon>
    </lineage>
</organism>
<reference evidence="2" key="1">
    <citation type="submission" date="2015-07" db="EMBL/GenBank/DDBJ databases">
        <title>Adaptation to a free-living lifestyle via gene acquisitions in the diplomonad Trepomonas sp. PC1.</title>
        <authorList>
            <person name="Xu F."/>
            <person name="Jerlstrom-Hultqvist J."/>
            <person name="Kolisko M."/>
            <person name="Simpson A.G.B."/>
            <person name="Roger A.J."/>
            <person name="Svard S.G."/>
            <person name="Andersson J.O."/>
        </authorList>
    </citation>
    <scope>NUCLEOTIDE SEQUENCE</scope>
    <source>
        <strain evidence="2">PC1</strain>
    </source>
</reference>
<feature type="non-terminal residue" evidence="2">
    <location>
        <position position="1"/>
    </location>
</feature>
<protein>
    <recommendedName>
        <fullName evidence="3">Eukaryotic rRNA processing protein EBP2</fullName>
    </recommendedName>
</protein>
<dbReference type="Pfam" id="PF05890">
    <property type="entry name" value="Ebp2"/>
    <property type="match status" value="1"/>
</dbReference>
<evidence type="ECO:0000256" key="1">
    <source>
        <dbReference type="SAM" id="MobiDB-lite"/>
    </source>
</evidence>
<feature type="non-terminal residue" evidence="2">
    <location>
        <position position="196"/>
    </location>
</feature>
<feature type="region of interest" description="Disordered" evidence="1">
    <location>
        <begin position="171"/>
        <end position="196"/>
    </location>
</feature>
<proteinExistence type="predicted"/>
<feature type="compositionally biased region" description="Basic residues" evidence="1">
    <location>
        <begin position="186"/>
        <end position="196"/>
    </location>
</feature>
<evidence type="ECO:0000313" key="2">
    <source>
        <dbReference type="EMBL" id="JAP91198.1"/>
    </source>
</evidence>
<gene>
    <name evidence="2" type="ORF">TPC1_17258</name>
</gene>
<evidence type="ECO:0008006" key="3">
    <source>
        <dbReference type="Google" id="ProtNLM"/>
    </source>
</evidence>
<dbReference type="EMBL" id="GDID01005408">
    <property type="protein sequence ID" value="JAP91198.1"/>
    <property type="molecule type" value="Transcribed_RNA"/>
</dbReference>
<accession>A0A146K458</accession>
<dbReference type="AlphaFoldDB" id="A0A146K458"/>
<dbReference type="InterPro" id="IPR008610">
    <property type="entry name" value="Ebp2"/>
</dbReference>
<sequence>EVSKLHIALATLVNPDEHYLDYLCTTTFVKKPVNYGDDIEKDQYAKDHANNAIKKAKENLVDEDIPFMKPDDFTTTMFRPEIIQKRILMINEKKQQELKLQQEIRKKRMEKQQQVALQHGKRMGAHAQQKMQKEIIEAWKTERQAAQKKGVDEAKLPTLEEIEQKYAKQKKQVRAKKDARFGGKNIKQKAKRTIKR</sequence>